<protein>
    <submittedName>
        <fullName evidence="2">GSCFA domain-containing protein</fullName>
    </submittedName>
</protein>
<dbReference type="InterPro" id="IPR036514">
    <property type="entry name" value="SGNH_hydro_sf"/>
</dbReference>
<dbReference type="Proteomes" id="UP000323930">
    <property type="component" value="Unassembled WGS sequence"/>
</dbReference>
<keyword evidence="3" id="KW-1185">Reference proteome</keyword>
<organism evidence="2 3">
    <name type="scientific">Seonamhaeicola marinus</name>
    <dbReference type="NCBI Taxonomy" id="1912246"/>
    <lineage>
        <taxon>Bacteria</taxon>
        <taxon>Pseudomonadati</taxon>
        <taxon>Bacteroidota</taxon>
        <taxon>Flavobacteriia</taxon>
        <taxon>Flavobacteriales</taxon>
        <taxon>Flavobacteriaceae</taxon>
    </lineage>
</organism>
<name>A0A5D0HVX2_9FLAO</name>
<evidence type="ECO:0000259" key="1">
    <source>
        <dbReference type="Pfam" id="PF08885"/>
    </source>
</evidence>
<sequence length="321" mass="37774">MNLQTNIPLSKHSNNLIDYQSNILLLGSCFVENIGEKLGYFKFKNLVNPFGVLFHPKAIEKLIERSLNLEYYSEKEVFFHNEQWHCFDVHSKLSNPSKDNLLKDLNNHIDASYHQLKKATHIVITLGTAWVYHNLETQKSVANCHKVPQRQFSKKLLSVTDILESLQKIVALVKRVNADVQIIFTVSPIRHLKDGFIENMRSKAHLLAAMHQVVESYKSKEDTDLSYFPSYEIMMDELRDYRFYAEDMIHPSQTAVNYIWEKFKEVWVFKEAQKVMEEVDIIQKGLLHRPFNPNSEAHQKFVKNLYNRKKDLENRFPTIKF</sequence>
<dbReference type="InterPro" id="IPR014982">
    <property type="entry name" value="GSCFA"/>
</dbReference>
<evidence type="ECO:0000313" key="3">
    <source>
        <dbReference type="Proteomes" id="UP000323930"/>
    </source>
</evidence>
<dbReference type="RefSeq" id="WP_148544225.1">
    <property type="nucleotide sequence ID" value="NZ_VSDQ01000679.1"/>
</dbReference>
<gene>
    <name evidence="2" type="ORF">FUA24_16910</name>
</gene>
<evidence type="ECO:0000313" key="2">
    <source>
        <dbReference type="EMBL" id="TYA74980.1"/>
    </source>
</evidence>
<dbReference type="GO" id="GO:0016788">
    <property type="term" value="F:hydrolase activity, acting on ester bonds"/>
    <property type="evidence" value="ECO:0007669"/>
    <property type="project" value="UniProtKB-ARBA"/>
</dbReference>
<accession>A0A5D0HVX2</accession>
<dbReference type="AlphaFoldDB" id="A0A5D0HVX2"/>
<comment type="caution">
    <text evidence="2">The sequence shown here is derived from an EMBL/GenBank/DDBJ whole genome shotgun (WGS) entry which is preliminary data.</text>
</comment>
<dbReference type="Pfam" id="PF08885">
    <property type="entry name" value="GSCFA"/>
    <property type="match status" value="1"/>
</dbReference>
<dbReference type="EMBL" id="VSDQ01000679">
    <property type="protein sequence ID" value="TYA74980.1"/>
    <property type="molecule type" value="Genomic_DNA"/>
</dbReference>
<dbReference type="OrthoDB" id="9807687at2"/>
<reference evidence="2 3" key="1">
    <citation type="submission" date="2019-08" db="EMBL/GenBank/DDBJ databases">
        <title>Seonamhaeicola sediminis sp. nov., isolated from marine sediment.</title>
        <authorList>
            <person name="Cao W.R."/>
        </authorList>
    </citation>
    <scope>NUCLEOTIDE SEQUENCE [LARGE SCALE GENOMIC DNA]</scope>
    <source>
        <strain evidence="2 3">B011</strain>
    </source>
</reference>
<proteinExistence type="predicted"/>
<dbReference type="SUPFAM" id="SSF52266">
    <property type="entry name" value="SGNH hydrolase"/>
    <property type="match status" value="1"/>
</dbReference>
<feature type="domain" description="GSCFA" evidence="1">
    <location>
        <begin position="23"/>
        <end position="263"/>
    </location>
</feature>
<dbReference type="Gene3D" id="3.40.50.1110">
    <property type="entry name" value="SGNH hydrolase"/>
    <property type="match status" value="1"/>
</dbReference>